<protein>
    <recommendedName>
        <fullName evidence="3">Capsule synthesis protein CapA domain-containing protein</fullName>
    </recommendedName>
</protein>
<dbReference type="InterPro" id="IPR029052">
    <property type="entry name" value="Metallo-depent_PP-like"/>
</dbReference>
<comment type="caution">
    <text evidence="4">The sequence shown here is derived from an EMBL/GenBank/DDBJ whole genome shotgun (WGS) entry which is preliminary data.</text>
</comment>
<dbReference type="InterPro" id="IPR019079">
    <property type="entry name" value="Capsule_synth_CapA"/>
</dbReference>
<dbReference type="OrthoDB" id="9810718at2"/>
<dbReference type="Pfam" id="PF09587">
    <property type="entry name" value="PGA_cap"/>
    <property type="match status" value="1"/>
</dbReference>
<dbReference type="STRING" id="1184609.KILIM_004_01120"/>
<gene>
    <name evidence="4" type="ORF">KILIM_004_01120</name>
</gene>
<evidence type="ECO:0000256" key="1">
    <source>
        <dbReference type="ARBA" id="ARBA00005662"/>
    </source>
</evidence>
<dbReference type="eggNOG" id="COG2843">
    <property type="taxonomic scope" value="Bacteria"/>
</dbReference>
<evidence type="ECO:0000313" key="5">
    <source>
        <dbReference type="Proteomes" id="UP000008366"/>
    </source>
</evidence>
<dbReference type="RefSeq" id="WP_006590853.1">
    <property type="nucleotide sequence ID" value="NZ_BAHD01000004.1"/>
</dbReference>
<feature type="domain" description="Capsule synthesis protein CapA" evidence="3">
    <location>
        <begin position="101"/>
        <end position="350"/>
    </location>
</feature>
<organism evidence="4 5">
    <name type="scientific">Kineosphaera limosa NBRC 100340</name>
    <dbReference type="NCBI Taxonomy" id="1184609"/>
    <lineage>
        <taxon>Bacteria</taxon>
        <taxon>Bacillati</taxon>
        <taxon>Actinomycetota</taxon>
        <taxon>Actinomycetes</taxon>
        <taxon>Micrococcales</taxon>
        <taxon>Dermatophilaceae</taxon>
        <taxon>Kineosphaera</taxon>
    </lineage>
</organism>
<name>K6W594_9MICO</name>
<dbReference type="PROSITE" id="PS51257">
    <property type="entry name" value="PROKAR_LIPOPROTEIN"/>
    <property type="match status" value="1"/>
</dbReference>
<dbReference type="PANTHER" id="PTHR33393">
    <property type="entry name" value="POLYGLUTAMINE SYNTHESIS ACCESSORY PROTEIN RV0574C-RELATED"/>
    <property type="match status" value="1"/>
</dbReference>
<dbReference type="SUPFAM" id="SSF56300">
    <property type="entry name" value="Metallo-dependent phosphatases"/>
    <property type="match status" value="1"/>
</dbReference>
<sequence length="459" mass="47639">MTSPRGARRAAAPARRAIVTLLAVVGLLGVIACQRAASPPDRASTVTQAATQREAPPIGHGGQLAVEEAAQAPAYGPTDGPTQGAGAPSPERTPAPAQSVTVVLTGDTLVHPPLWRTAERDASATKRAGELDFRPMLAAMRPLIDGADAAVCHLETPVAEPGGPYRGYPAFSVPPQILDALAWVGYDGCTTASNHSLDAGFAGLIHTIDAMAAAGLGHTGTWATAADAGSPLMIEARGVRIAVITGTYDTNGIPLPRNAPWSVALLDPARLIASAKAARADGADLVLAGLHWGAEYASTPTAAQRRIARTLADSGQIDLIYGHHAHVVQPFDRIGDTWVLYGLGNAVAHHATRAPGVDDGVAARVTFTRARSAPAAPEPGGSKQRRWSTERVEYVPTTVLRSTGERPARIVPLEVAAADRGVSAAERARLERARDAVSGTVRSLRAPGIERAQASVPTR</sequence>
<feature type="region of interest" description="Disordered" evidence="2">
    <location>
        <begin position="73"/>
        <end position="97"/>
    </location>
</feature>
<dbReference type="Gene3D" id="3.60.21.10">
    <property type="match status" value="1"/>
</dbReference>
<proteinExistence type="inferred from homology"/>
<dbReference type="EMBL" id="BAHD01000004">
    <property type="protein sequence ID" value="GAB94320.1"/>
    <property type="molecule type" value="Genomic_DNA"/>
</dbReference>
<dbReference type="Proteomes" id="UP000008366">
    <property type="component" value="Unassembled WGS sequence"/>
</dbReference>
<dbReference type="AlphaFoldDB" id="K6W594"/>
<dbReference type="InterPro" id="IPR052169">
    <property type="entry name" value="CW_Biosynth-Accessory"/>
</dbReference>
<reference evidence="4 5" key="1">
    <citation type="submission" date="2012-08" db="EMBL/GenBank/DDBJ databases">
        <title>Whole genome shotgun sequence of Kineosphaera limosa NBRC 100340.</title>
        <authorList>
            <person name="Yoshida I."/>
            <person name="Isaki S."/>
            <person name="Hosoyama A."/>
            <person name="Tsuchikane K."/>
            <person name="Katsumata H."/>
            <person name="Ando Y."/>
            <person name="Ohji S."/>
            <person name="Hamada M."/>
            <person name="Tamura T."/>
            <person name="Yamazoe A."/>
            <person name="Yamazaki S."/>
            <person name="Fujita N."/>
        </authorList>
    </citation>
    <scope>NUCLEOTIDE SEQUENCE [LARGE SCALE GENOMIC DNA]</scope>
    <source>
        <strain evidence="4 5">NBRC 100340</strain>
    </source>
</reference>
<comment type="similarity">
    <text evidence="1">Belongs to the CapA family.</text>
</comment>
<dbReference type="PANTHER" id="PTHR33393:SF13">
    <property type="entry name" value="PGA BIOSYNTHESIS PROTEIN CAPA"/>
    <property type="match status" value="1"/>
</dbReference>
<evidence type="ECO:0000256" key="2">
    <source>
        <dbReference type="SAM" id="MobiDB-lite"/>
    </source>
</evidence>
<feature type="region of interest" description="Disordered" evidence="2">
    <location>
        <begin position="37"/>
        <end position="60"/>
    </location>
</feature>
<keyword evidence="5" id="KW-1185">Reference proteome</keyword>
<dbReference type="SMART" id="SM00854">
    <property type="entry name" value="PGA_cap"/>
    <property type="match status" value="1"/>
</dbReference>
<evidence type="ECO:0000259" key="3">
    <source>
        <dbReference type="SMART" id="SM00854"/>
    </source>
</evidence>
<evidence type="ECO:0000313" key="4">
    <source>
        <dbReference type="EMBL" id="GAB94320.1"/>
    </source>
</evidence>
<accession>K6W594</accession>
<dbReference type="CDD" id="cd07381">
    <property type="entry name" value="MPP_CapA"/>
    <property type="match status" value="1"/>
</dbReference>